<gene>
    <name evidence="1" type="ORF">DT376_03350</name>
</gene>
<proteinExistence type="predicted"/>
<feature type="non-terminal residue" evidence="1">
    <location>
        <position position="97"/>
    </location>
</feature>
<protein>
    <submittedName>
        <fullName evidence="1">Uncharacterized protein</fullName>
    </submittedName>
</protein>
<dbReference type="Proteomes" id="UP000253594">
    <property type="component" value="Unassembled WGS sequence"/>
</dbReference>
<organism evidence="1 2">
    <name type="scientific">Pseudomonas aeruginosa</name>
    <dbReference type="NCBI Taxonomy" id="287"/>
    <lineage>
        <taxon>Bacteria</taxon>
        <taxon>Pseudomonadati</taxon>
        <taxon>Pseudomonadota</taxon>
        <taxon>Gammaproteobacteria</taxon>
        <taxon>Pseudomonadales</taxon>
        <taxon>Pseudomonadaceae</taxon>
        <taxon>Pseudomonas</taxon>
    </lineage>
</organism>
<comment type="caution">
    <text evidence="1">The sequence shown here is derived from an EMBL/GenBank/DDBJ whole genome shotgun (WGS) entry which is preliminary data.</text>
</comment>
<accession>A0A367MGL8</accession>
<reference evidence="1 2" key="1">
    <citation type="submission" date="2018-07" db="EMBL/GenBank/DDBJ databases">
        <title>Mechanisms of high-level aminoglycoside resistance among Gram-negative pathogens in Brazil.</title>
        <authorList>
            <person name="Ballaben A.S."/>
            <person name="Darini A.L.C."/>
            <person name="Doi Y."/>
        </authorList>
    </citation>
    <scope>NUCLEOTIDE SEQUENCE [LARGE SCALE GENOMIC DNA]</scope>
    <source>
        <strain evidence="1 2">B2-305</strain>
    </source>
</reference>
<name>A0A367MGL8_PSEAI</name>
<dbReference type="AlphaFoldDB" id="A0A367MGL8"/>
<sequence>MPKYEVIKPWNGVSKGQVLELDSLASALLPNVREIGALKNGSLTLDVSFQVDEATRQALAEAQASVDAMIVDAKAQAEGIIAAANAQAANIREQAKA</sequence>
<evidence type="ECO:0000313" key="1">
    <source>
        <dbReference type="EMBL" id="RCI76261.1"/>
    </source>
</evidence>
<dbReference type="EMBL" id="QORE01000055">
    <property type="protein sequence ID" value="RCI76261.1"/>
    <property type="molecule type" value="Genomic_DNA"/>
</dbReference>
<evidence type="ECO:0000313" key="2">
    <source>
        <dbReference type="Proteomes" id="UP000253594"/>
    </source>
</evidence>